<protein>
    <submittedName>
        <fullName evidence="5">DsbA family protein</fullName>
    </submittedName>
</protein>
<dbReference type="InterPro" id="IPR036249">
    <property type="entry name" value="Thioredoxin-like_sf"/>
</dbReference>
<dbReference type="PANTHER" id="PTHR13887:SF56">
    <property type="entry name" value="THIOREDOXIN-LIKE REDUCTASE RV2466C"/>
    <property type="match status" value="1"/>
</dbReference>
<gene>
    <name evidence="5" type="ORF">DOO78_18675</name>
</gene>
<feature type="signal peptide" evidence="3">
    <location>
        <begin position="1"/>
        <end position="21"/>
    </location>
</feature>
<evidence type="ECO:0000313" key="5">
    <source>
        <dbReference type="EMBL" id="RAI57494.1"/>
    </source>
</evidence>
<dbReference type="OrthoDB" id="8478320at2"/>
<evidence type="ECO:0000259" key="4">
    <source>
        <dbReference type="PROSITE" id="PS51352"/>
    </source>
</evidence>
<evidence type="ECO:0000256" key="2">
    <source>
        <dbReference type="ARBA" id="ARBA00005791"/>
    </source>
</evidence>
<feature type="domain" description="Thioredoxin" evidence="4">
    <location>
        <begin position="8"/>
        <end position="205"/>
    </location>
</feature>
<dbReference type="AlphaFoldDB" id="A0A327M5A3"/>
<comment type="caution">
    <text evidence="5">The sequence shown here is derived from an EMBL/GenBank/DDBJ whole genome shotgun (WGS) entry which is preliminary data.</text>
</comment>
<evidence type="ECO:0000313" key="6">
    <source>
        <dbReference type="Proteomes" id="UP000249065"/>
    </source>
</evidence>
<sequence length="206" mass="22619">MRLPRRSLLAATALAPLAARAQGGNPGGDPRLADRGIGRPDAPVTVIEFFSLTCSHCAAFSRETFPRVKAELIETGAIRMVWRDFPLDQLALAAAAVARSLPAERYEGFVSALFATQDRWAFTRGDPLAELAKMAALAGMPRAQFDQAVQDDRLKRAIMEERATAEKAFNVQATPSFSFQGRRTVNQSGSMSFERFQDFVREVKPA</sequence>
<dbReference type="Proteomes" id="UP000249065">
    <property type="component" value="Unassembled WGS sequence"/>
</dbReference>
<evidence type="ECO:0000256" key="1">
    <source>
        <dbReference type="ARBA" id="ARBA00003565"/>
    </source>
</evidence>
<dbReference type="InterPro" id="IPR012336">
    <property type="entry name" value="Thioredoxin-like_fold"/>
</dbReference>
<comment type="function">
    <text evidence="1">May be required for disulfide bond formation in some proteins.</text>
</comment>
<dbReference type="Gene3D" id="3.40.30.10">
    <property type="entry name" value="Glutaredoxin"/>
    <property type="match status" value="1"/>
</dbReference>
<dbReference type="EMBL" id="QLIX01000017">
    <property type="protein sequence ID" value="RAI57494.1"/>
    <property type="molecule type" value="Genomic_DNA"/>
</dbReference>
<proteinExistence type="inferred from homology"/>
<keyword evidence="6" id="KW-1185">Reference proteome</keyword>
<organism evidence="5 6">
    <name type="scientific">Roseicella frigidaeris</name>
    <dbReference type="NCBI Taxonomy" id="2230885"/>
    <lineage>
        <taxon>Bacteria</taxon>
        <taxon>Pseudomonadati</taxon>
        <taxon>Pseudomonadota</taxon>
        <taxon>Alphaproteobacteria</taxon>
        <taxon>Acetobacterales</taxon>
        <taxon>Roseomonadaceae</taxon>
        <taxon>Roseicella</taxon>
    </lineage>
</organism>
<dbReference type="InterPro" id="IPR013766">
    <property type="entry name" value="Thioredoxin_domain"/>
</dbReference>
<dbReference type="Pfam" id="PF13462">
    <property type="entry name" value="Thioredoxin_4"/>
    <property type="match status" value="1"/>
</dbReference>
<feature type="chain" id="PRO_5016423841" evidence="3">
    <location>
        <begin position="22"/>
        <end position="206"/>
    </location>
</feature>
<dbReference type="PROSITE" id="PS51352">
    <property type="entry name" value="THIOREDOXIN_2"/>
    <property type="match status" value="1"/>
</dbReference>
<comment type="similarity">
    <text evidence="2">Belongs to the thioredoxin family. DsbA subfamily.</text>
</comment>
<dbReference type="PANTHER" id="PTHR13887">
    <property type="entry name" value="GLUTATHIONE S-TRANSFERASE KAPPA"/>
    <property type="match status" value="1"/>
</dbReference>
<dbReference type="RefSeq" id="WP_111471466.1">
    <property type="nucleotide sequence ID" value="NZ_QLIX01000017.1"/>
</dbReference>
<keyword evidence="3" id="KW-0732">Signal</keyword>
<name>A0A327M5A3_9PROT</name>
<accession>A0A327M5A3</accession>
<dbReference type="SUPFAM" id="SSF52833">
    <property type="entry name" value="Thioredoxin-like"/>
    <property type="match status" value="1"/>
</dbReference>
<reference evidence="6" key="1">
    <citation type="submission" date="2018-06" db="EMBL/GenBank/DDBJ databases">
        <authorList>
            <person name="Khan S.A."/>
        </authorList>
    </citation>
    <scope>NUCLEOTIDE SEQUENCE [LARGE SCALE GENOMIC DNA]</scope>
    <source>
        <strain evidence="6">DB-1506</strain>
    </source>
</reference>
<evidence type="ECO:0000256" key="3">
    <source>
        <dbReference type="SAM" id="SignalP"/>
    </source>
</evidence>